<dbReference type="Gene3D" id="1.20.1730.10">
    <property type="entry name" value="Sodium/glucose cotransporter"/>
    <property type="match status" value="1"/>
</dbReference>
<evidence type="ECO:0000256" key="2">
    <source>
        <dbReference type="ARBA" id="ARBA00006434"/>
    </source>
</evidence>
<feature type="transmembrane region" description="Helical" evidence="7">
    <location>
        <begin position="505"/>
        <end position="525"/>
    </location>
</feature>
<keyword evidence="5 7" id="KW-0472">Membrane</keyword>
<reference evidence="8 9" key="1">
    <citation type="submission" date="2019-02" db="EMBL/GenBank/DDBJ databases">
        <title>Deep-cultivation of Planctomycetes and their phenomic and genomic characterization uncovers novel biology.</title>
        <authorList>
            <person name="Wiegand S."/>
            <person name="Jogler M."/>
            <person name="Boedeker C."/>
            <person name="Pinto D."/>
            <person name="Vollmers J."/>
            <person name="Rivas-Marin E."/>
            <person name="Kohn T."/>
            <person name="Peeters S.H."/>
            <person name="Heuer A."/>
            <person name="Rast P."/>
            <person name="Oberbeckmann S."/>
            <person name="Bunk B."/>
            <person name="Jeske O."/>
            <person name="Meyerdierks A."/>
            <person name="Storesund J.E."/>
            <person name="Kallscheuer N."/>
            <person name="Luecker S."/>
            <person name="Lage O.M."/>
            <person name="Pohl T."/>
            <person name="Merkel B.J."/>
            <person name="Hornburger P."/>
            <person name="Mueller R.-W."/>
            <person name="Bruemmer F."/>
            <person name="Labrenz M."/>
            <person name="Spormann A.M."/>
            <person name="Op den Camp H."/>
            <person name="Overmann J."/>
            <person name="Amann R."/>
            <person name="Jetten M.S.M."/>
            <person name="Mascher T."/>
            <person name="Medema M.H."/>
            <person name="Devos D.P."/>
            <person name="Kaster A.-K."/>
            <person name="Ovreas L."/>
            <person name="Rohde M."/>
            <person name="Galperin M.Y."/>
            <person name="Jogler C."/>
        </authorList>
    </citation>
    <scope>NUCLEOTIDE SEQUENCE [LARGE SCALE GENOMIC DNA]</scope>
    <source>
        <strain evidence="8 9">K23_9</strain>
    </source>
</reference>
<dbReference type="InterPro" id="IPR038377">
    <property type="entry name" value="Na/Glc_symporter_sf"/>
</dbReference>
<dbReference type="GO" id="GO:0005886">
    <property type="term" value="C:plasma membrane"/>
    <property type="evidence" value="ECO:0007669"/>
    <property type="project" value="TreeGrafter"/>
</dbReference>
<dbReference type="InterPro" id="IPR001734">
    <property type="entry name" value="Na/solute_symporter"/>
</dbReference>
<organism evidence="8 9">
    <name type="scientific">Stieleria marina</name>
    <dbReference type="NCBI Taxonomy" id="1930275"/>
    <lineage>
        <taxon>Bacteria</taxon>
        <taxon>Pseudomonadati</taxon>
        <taxon>Planctomycetota</taxon>
        <taxon>Planctomycetia</taxon>
        <taxon>Pirellulales</taxon>
        <taxon>Pirellulaceae</taxon>
        <taxon>Stieleria</taxon>
    </lineage>
</organism>
<evidence type="ECO:0000313" key="9">
    <source>
        <dbReference type="Proteomes" id="UP000319817"/>
    </source>
</evidence>
<evidence type="ECO:0000313" key="8">
    <source>
        <dbReference type="EMBL" id="QDT12665.1"/>
    </source>
</evidence>
<evidence type="ECO:0000256" key="7">
    <source>
        <dbReference type="SAM" id="Phobius"/>
    </source>
</evidence>
<feature type="transmembrane region" description="Helical" evidence="7">
    <location>
        <begin position="366"/>
        <end position="392"/>
    </location>
</feature>
<evidence type="ECO:0000256" key="5">
    <source>
        <dbReference type="ARBA" id="ARBA00023136"/>
    </source>
</evidence>
<dbReference type="EMBL" id="CP036526">
    <property type="protein sequence ID" value="QDT12665.1"/>
    <property type="molecule type" value="Genomic_DNA"/>
</dbReference>
<evidence type="ECO:0000256" key="6">
    <source>
        <dbReference type="RuleBase" id="RU362091"/>
    </source>
</evidence>
<keyword evidence="4 7" id="KW-1133">Transmembrane helix</keyword>
<proteinExistence type="inferred from homology"/>
<dbReference type="PANTHER" id="PTHR11819:SF77">
    <property type="entry name" value="SODIUM_GLUCOSE COTRANSPORT PROTEIN"/>
    <property type="match status" value="1"/>
</dbReference>
<dbReference type="GO" id="GO:0005412">
    <property type="term" value="F:D-glucose:sodium symporter activity"/>
    <property type="evidence" value="ECO:0007669"/>
    <property type="project" value="TreeGrafter"/>
</dbReference>
<feature type="transmembrane region" description="Helical" evidence="7">
    <location>
        <begin position="308"/>
        <end position="333"/>
    </location>
</feature>
<protein>
    <submittedName>
        <fullName evidence="8">Sodium/glucose cotransporter</fullName>
    </submittedName>
</protein>
<evidence type="ECO:0000256" key="3">
    <source>
        <dbReference type="ARBA" id="ARBA00022692"/>
    </source>
</evidence>
<feature type="transmembrane region" description="Helical" evidence="7">
    <location>
        <begin position="6"/>
        <end position="25"/>
    </location>
</feature>
<dbReference type="AlphaFoldDB" id="A0A517NZW3"/>
<sequence length="620" mass="67794">MILTTIDYVVIAVYFTVTIGIGLWFRNRASKDIAEYFVSGRSLPWWIAGTSMVATTFAADTPLAVTGLTIQHGLAGNWVWWSFALGGMITVFVYAKLWRRSGVMTDVELVEMRYSGKPAALLRGSRAIYIALLVNPIIIGWVTSAMFMVLDETILYEMPASAIEETLLGERALSVRPWLIIFGTLVLVGVYGTLSGMWGVAVADAMQFCLAMFGCVALAWLAIAHFGGASQLEAKVIESFGEGGTAAFDLIPNFSGENAWMPVHVFLLLLLVQWWATWYPGAEPGGGGYVVQRMAACKDERHSLLATLWFQVAHYCVRPWPWLIVALAALAMYPDLRQGELADPAFNSGVGFPRVMRDLSPPGLRGLLTVTFFAAFMSTLSTQMNWGASYLVRDVYQRFLRPDATMAQLNRASRYASLIILVAGGIASVLMFGQSVDAAWQLLLALGAGTGAVFMLRWFWWRINAWSEIVSMFGSLIFFVSVEPLAIMTGLATADVAGPVLGPEVKMFSVAMLTILLWLLVTWLTPPTDAETLDRFYQKVRPGGRFWKPVANRNPDVVVDRDLGLSLVAAISATGIVYSVLPGVGNLIFGHYSAALVCGIVAAILTVVVAMLVNRLTKDV</sequence>
<feature type="transmembrane region" description="Helical" evidence="7">
    <location>
        <begin position="472"/>
        <end position="493"/>
    </location>
</feature>
<name>A0A517NZW3_9BACT</name>
<feature type="transmembrane region" description="Helical" evidence="7">
    <location>
        <begin position="412"/>
        <end position="432"/>
    </location>
</feature>
<feature type="transmembrane region" description="Helical" evidence="7">
    <location>
        <begin position="438"/>
        <end position="460"/>
    </location>
</feature>
<dbReference type="Pfam" id="PF00474">
    <property type="entry name" value="SSF"/>
    <property type="match status" value="1"/>
</dbReference>
<evidence type="ECO:0000256" key="1">
    <source>
        <dbReference type="ARBA" id="ARBA00004141"/>
    </source>
</evidence>
<feature type="transmembrane region" description="Helical" evidence="7">
    <location>
        <begin position="127"/>
        <end position="150"/>
    </location>
</feature>
<dbReference type="CDD" id="cd11477">
    <property type="entry name" value="SLC5sbd_u1"/>
    <property type="match status" value="1"/>
</dbReference>
<feature type="transmembrane region" description="Helical" evidence="7">
    <location>
        <begin position="593"/>
        <end position="613"/>
    </location>
</feature>
<comment type="subcellular location">
    <subcellularLocation>
        <location evidence="1">Membrane</location>
        <topology evidence="1">Multi-pass membrane protein</topology>
    </subcellularLocation>
</comment>
<feature type="transmembrane region" description="Helical" evidence="7">
    <location>
        <begin position="45"/>
        <end position="66"/>
    </location>
</feature>
<dbReference type="RefSeq" id="WP_145420530.1">
    <property type="nucleotide sequence ID" value="NZ_CP036526.1"/>
</dbReference>
<gene>
    <name evidence="8" type="primary">sglT_3</name>
    <name evidence="8" type="ORF">K239x_46770</name>
</gene>
<keyword evidence="9" id="KW-1185">Reference proteome</keyword>
<feature type="transmembrane region" description="Helical" evidence="7">
    <location>
        <begin position="563"/>
        <end position="581"/>
    </location>
</feature>
<dbReference type="OrthoDB" id="9814523at2"/>
<feature type="transmembrane region" description="Helical" evidence="7">
    <location>
        <begin position="178"/>
        <end position="201"/>
    </location>
</feature>
<dbReference type="Proteomes" id="UP000319817">
    <property type="component" value="Chromosome"/>
</dbReference>
<dbReference type="PROSITE" id="PS50283">
    <property type="entry name" value="NA_SOLUT_SYMP_3"/>
    <property type="match status" value="1"/>
</dbReference>
<evidence type="ECO:0000256" key="4">
    <source>
        <dbReference type="ARBA" id="ARBA00022989"/>
    </source>
</evidence>
<feature type="transmembrane region" description="Helical" evidence="7">
    <location>
        <begin position="78"/>
        <end position="95"/>
    </location>
</feature>
<feature type="transmembrane region" description="Helical" evidence="7">
    <location>
        <begin position="259"/>
        <end position="276"/>
    </location>
</feature>
<accession>A0A517NZW3</accession>
<feature type="transmembrane region" description="Helical" evidence="7">
    <location>
        <begin position="208"/>
        <end position="226"/>
    </location>
</feature>
<dbReference type="PANTHER" id="PTHR11819">
    <property type="entry name" value="SOLUTE CARRIER FAMILY 5"/>
    <property type="match status" value="1"/>
</dbReference>
<comment type="similarity">
    <text evidence="2 6">Belongs to the sodium:solute symporter (SSF) (TC 2.A.21) family.</text>
</comment>
<keyword evidence="3 7" id="KW-0812">Transmembrane</keyword>